<keyword evidence="8" id="KW-1185">Reference proteome</keyword>
<feature type="domain" description="D-isomer specific 2-hydroxyacid dehydrogenase catalytic" evidence="5">
    <location>
        <begin position="28"/>
        <end position="293"/>
    </location>
</feature>
<dbReference type="PANTHER" id="PTHR43761">
    <property type="entry name" value="D-ISOMER SPECIFIC 2-HYDROXYACID DEHYDROGENASE FAMILY PROTEIN (AFU_ORTHOLOGUE AFUA_1G13630)"/>
    <property type="match status" value="1"/>
</dbReference>
<reference evidence="7 8" key="1">
    <citation type="submission" date="2019-03" db="EMBL/GenBank/DDBJ databases">
        <title>Genomic Encyclopedia of Type Strains, Phase IV (KMG-IV): sequencing the most valuable type-strain genomes for metagenomic binning, comparative biology and taxonomic classification.</title>
        <authorList>
            <person name="Goeker M."/>
        </authorList>
    </citation>
    <scope>NUCLEOTIDE SEQUENCE [LARGE SCALE GENOMIC DNA]</scope>
    <source>
        <strain evidence="7 8">DSM 25964</strain>
    </source>
</reference>
<dbReference type="CDD" id="cd12173">
    <property type="entry name" value="PGDH_4"/>
    <property type="match status" value="1"/>
</dbReference>
<dbReference type="AlphaFoldDB" id="A0A4R8MF90"/>
<evidence type="ECO:0000313" key="8">
    <source>
        <dbReference type="Proteomes" id="UP000295066"/>
    </source>
</evidence>
<comment type="similarity">
    <text evidence="1 4">Belongs to the D-isomer specific 2-hydroxyacid dehydrogenase family.</text>
</comment>
<dbReference type="Pfam" id="PF00389">
    <property type="entry name" value="2-Hacid_dh"/>
    <property type="match status" value="1"/>
</dbReference>
<dbReference type="GO" id="GO:0016616">
    <property type="term" value="F:oxidoreductase activity, acting on the CH-OH group of donors, NAD or NADP as acceptor"/>
    <property type="evidence" value="ECO:0007669"/>
    <property type="project" value="InterPro"/>
</dbReference>
<evidence type="ECO:0000256" key="3">
    <source>
        <dbReference type="ARBA" id="ARBA00023027"/>
    </source>
</evidence>
<dbReference type="SUPFAM" id="SSF52283">
    <property type="entry name" value="Formate/glycerate dehydrogenase catalytic domain-like"/>
    <property type="match status" value="1"/>
</dbReference>
<protein>
    <submittedName>
        <fullName evidence="7">D-3-phosphoglycerate dehydrogenase</fullName>
    </submittedName>
</protein>
<dbReference type="RefSeq" id="WP_133955960.1">
    <property type="nucleotide sequence ID" value="NZ_SORI01000002.1"/>
</dbReference>
<dbReference type="InterPro" id="IPR050418">
    <property type="entry name" value="D-iso_2-hydroxyacid_DH_PdxB"/>
</dbReference>
<organism evidence="7 8">
    <name type="scientific">Aminivibrio pyruvatiphilus</name>
    <dbReference type="NCBI Taxonomy" id="1005740"/>
    <lineage>
        <taxon>Bacteria</taxon>
        <taxon>Thermotogati</taxon>
        <taxon>Synergistota</taxon>
        <taxon>Synergistia</taxon>
        <taxon>Synergistales</taxon>
        <taxon>Aminobacteriaceae</taxon>
        <taxon>Aminivibrio</taxon>
    </lineage>
</organism>
<evidence type="ECO:0000259" key="5">
    <source>
        <dbReference type="Pfam" id="PF00389"/>
    </source>
</evidence>
<dbReference type="Proteomes" id="UP000295066">
    <property type="component" value="Unassembled WGS sequence"/>
</dbReference>
<dbReference type="InterPro" id="IPR006139">
    <property type="entry name" value="D-isomer_2_OHA_DH_cat_dom"/>
</dbReference>
<feature type="domain" description="D-isomer specific 2-hydroxyacid dehydrogenase NAD-binding" evidence="6">
    <location>
        <begin position="96"/>
        <end position="268"/>
    </location>
</feature>
<accession>A0A4R8MF90</accession>
<comment type="caution">
    <text evidence="7">The sequence shown here is derived from an EMBL/GenBank/DDBJ whole genome shotgun (WGS) entry which is preliminary data.</text>
</comment>
<dbReference type="InterPro" id="IPR036291">
    <property type="entry name" value="NAD(P)-bd_dom_sf"/>
</dbReference>
<dbReference type="OrthoDB" id="9805416at2"/>
<dbReference type="Pfam" id="PF02826">
    <property type="entry name" value="2-Hacid_dh_C"/>
    <property type="match status" value="1"/>
</dbReference>
<dbReference type="Gene3D" id="3.40.50.720">
    <property type="entry name" value="NAD(P)-binding Rossmann-like Domain"/>
    <property type="match status" value="2"/>
</dbReference>
<keyword evidence="2 4" id="KW-0560">Oxidoreductase</keyword>
<proteinExistence type="inferred from homology"/>
<dbReference type="EMBL" id="SORI01000002">
    <property type="protein sequence ID" value="TDY63107.1"/>
    <property type="molecule type" value="Genomic_DNA"/>
</dbReference>
<dbReference type="InterPro" id="IPR006140">
    <property type="entry name" value="D-isomer_DH_NAD-bd"/>
</dbReference>
<dbReference type="PANTHER" id="PTHR43761:SF1">
    <property type="entry name" value="D-ISOMER SPECIFIC 2-HYDROXYACID DEHYDROGENASE CATALYTIC DOMAIN-CONTAINING PROTEIN-RELATED"/>
    <property type="match status" value="1"/>
</dbReference>
<keyword evidence="3" id="KW-0520">NAD</keyword>
<evidence type="ECO:0000259" key="6">
    <source>
        <dbReference type="Pfam" id="PF02826"/>
    </source>
</evidence>
<dbReference type="GO" id="GO:0051287">
    <property type="term" value="F:NAD binding"/>
    <property type="evidence" value="ECO:0007669"/>
    <property type="project" value="InterPro"/>
</dbReference>
<evidence type="ECO:0000256" key="1">
    <source>
        <dbReference type="ARBA" id="ARBA00005854"/>
    </source>
</evidence>
<name>A0A4R8MF90_9BACT</name>
<dbReference type="SUPFAM" id="SSF51735">
    <property type="entry name" value="NAD(P)-binding Rossmann-fold domains"/>
    <property type="match status" value="1"/>
</dbReference>
<evidence type="ECO:0000256" key="4">
    <source>
        <dbReference type="RuleBase" id="RU003719"/>
    </source>
</evidence>
<sequence>MLILISDAFDPSLPERLSVFGEVTEDRNRLAEADAVLVRSKTKCTREYIDGAPNLKLIIRGGVGTDNIDTAYALGKGIVVKNTPKASAISVAEVAFALMISVPNQLVTAHVAMTEGRWLKNEIRRTELFGKTLCLVGMGNIAREMALRARAFGMKTIACRKSGLPSDFAEVRGSLKEAFSEADYISLHVPLTDETRNMINRESISWMKDGVAIINTARGKCVVEEDLAAALESGKVGAYASDVWFSDPPSPDCPLLKAPNVTMTPHIGANSEENLLRISDEVCELIHHFVKGDLKG</sequence>
<evidence type="ECO:0000256" key="2">
    <source>
        <dbReference type="ARBA" id="ARBA00023002"/>
    </source>
</evidence>
<gene>
    <name evidence="7" type="ORF">C8D99_10288</name>
</gene>
<evidence type="ECO:0000313" key="7">
    <source>
        <dbReference type="EMBL" id="TDY63107.1"/>
    </source>
</evidence>